<gene>
    <name evidence="4" type="ORF">CONPUDRAFT_82931</name>
</gene>
<sequence>MTSPNTTTPSVSMPQIDLNPTLGVDFIGVVLASILYGITTLQTIFYYRTYPKDRAGLKLLVVALWALDTLSLILVAHGVYTYLVIDFANIEDASAIVWSIASEPIVTSVIALTVNLCVIYRIWSLKKKWWPITIFLVIWALGPFAIGIVAVWRTNSGIQSLSAVSELHWMAIAADSLASSLDITISLTLCYLLWQGRTAFTSTNQIIQTLTLYVIMSGMTTALINLATLISYLAAPSTLLFQMFNMCVSKAYVNTLMATLNSRQSIRGKPSQSISGLTGSSATANIFPTFRAATRSQAQDGDVDDYALHPHKNSRDAPVVTYSTTLASTGRSNNGGKSSDQSSAHYSDV</sequence>
<dbReference type="OrthoDB" id="2684949at2759"/>
<evidence type="ECO:0000256" key="1">
    <source>
        <dbReference type="SAM" id="MobiDB-lite"/>
    </source>
</evidence>
<dbReference type="OMA" id="HIAMDRF"/>
<evidence type="ECO:0000313" key="5">
    <source>
        <dbReference type="Proteomes" id="UP000053558"/>
    </source>
</evidence>
<feature type="transmembrane region" description="Helical" evidence="2">
    <location>
        <begin position="132"/>
        <end position="152"/>
    </location>
</feature>
<dbReference type="KEGG" id="cput:CONPUDRAFT_82931"/>
<dbReference type="PANTHER" id="PTHR40465:SF1">
    <property type="entry name" value="DUF6534 DOMAIN-CONTAINING PROTEIN"/>
    <property type="match status" value="1"/>
</dbReference>
<feature type="compositionally biased region" description="Polar residues" evidence="1">
    <location>
        <begin position="321"/>
        <end position="349"/>
    </location>
</feature>
<dbReference type="AlphaFoldDB" id="A0A5M3MKP2"/>
<evidence type="ECO:0000313" key="4">
    <source>
        <dbReference type="EMBL" id="EIW79540.1"/>
    </source>
</evidence>
<protein>
    <recommendedName>
        <fullName evidence="3">DUF6534 domain-containing protein</fullName>
    </recommendedName>
</protein>
<dbReference type="InterPro" id="IPR045339">
    <property type="entry name" value="DUF6534"/>
</dbReference>
<dbReference type="RefSeq" id="XP_007769932.1">
    <property type="nucleotide sequence ID" value="XM_007771742.1"/>
</dbReference>
<keyword evidence="2" id="KW-0472">Membrane</keyword>
<reference evidence="5" key="1">
    <citation type="journal article" date="2012" name="Science">
        <title>The Paleozoic origin of enzymatic lignin decomposition reconstructed from 31 fungal genomes.</title>
        <authorList>
            <person name="Floudas D."/>
            <person name="Binder M."/>
            <person name="Riley R."/>
            <person name="Barry K."/>
            <person name="Blanchette R.A."/>
            <person name="Henrissat B."/>
            <person name="Martinez A.T."/>
            <person name="Otillar R."/>
            <person name="Spatafora J.W."/>
            <person name="Yadav J.S."/>
            <person name="Aerts A."/>
            <person name="Benoit I."/>
            <person name="Boyd A."/>
            <person name="Carlson A."/>
            <person name="Copeland A."/>
            <person name="Coutinho P.M."/>
            <person name="de Vries R.P."/>
            <person name="Ferreira P."/>
            <person name="Findley K."/>
            <person name="Foster B."/>
            <person name="Gaskell J."/>
            <person name="Glotzer D."/>
            <person name="Gorecki P."/>
            <person name="Heitman J."/>
            <person name="Hesse C."/>
            <person name="Hori C."/>
            <person name="Igarashi K."/>
            <person name="Jurgens J.A."/>
            <person name="Kallen N."/>
            <person name="Kersten P."/>
            <person name="Kohler A."/>
            <person name="Kuees U."/>
            <person name="Kumar T.K.A."/>
            <person name="Kuo A."/>
            <person name="LaButti K."/>
            <person name="Larrondo L.F."/>
            <person name="Lindquist E."/>
            <person name="Ling A."/>
            <person name="Lombard V."/>
            <person name="Lucas S."/>
            <person name="Lundell T."/>
            <person name="Martin R."/>
            <person name="McLaughlin D.J."/>
            <person name="Morgenstern I."/>
            <person name="Morin E."/>
            <person name="Murat C."/>
            <person name="Nagy L.G."/>
            <person name="Nolan M."/>
            <person name="Ohm R.A."/>
            <person name="Patyshakuliyeva A."/>
            <person name="Rokas A."/>
            <person name="Ruiz-Duenas F.J."/>
            <person name="Sabat G."/>
            <person name="Salamov A."/>
            <person name="Samejima M."/>
            <person name="Schmutz J."/>
            <person name="Slot J.C."/>
            <person name="St John F."/>
            <person name="Stenlid J."/>
            <person name="Sun H."/>
            <person name="Sun S."/>
            <person name="Syed K."/>
            <person name="Tsang A."/>
            <person name="Wiebenga A."/>
            <person name="Young D."/>
            <person name="Pisabarro A."/>
            <person name="Eastwood D.C."/>
            <person name="Martin F."/>
            <person name="Cullen D."/>
            <person name="Grigoriev I.V."/>
            <person name="Hibbett D.S."/>
        </authorList>
    </citation>
    <scope>NUCLEOTIDE SEQUENCE [LARGE SCALE GENOMIC DNA]</scope>
    <source>
        <strain evidence="5">RWD-64-598 SS2</strain>
    </source>
</reference>
<keyword evidence="2" id="KW-0812">Transmembrane</keyword>
<dbReference type="Pfam" id="PF20152">
    <property type="entry name" value="DUF6534"/>
    <property type="match status" value="1"/>
</dbReference>
<dbReference type="EMBL" id="JH711580">
    <property type="protein sequence ID" value="EIW79540.1"/>
    <property type="molecule type" value="Genomic_DNA"/>
</dbReference>
<feature type="transmembrane region" description="Helical" evidence="2">
    <location>
        <begin position="172"/>
        <end position="194"/>
    </location>
</feature>
<dbReference type="Proteomes" id="UP000053558">
    <property type="component" value="Unassembled WGS sequence"/>
</dbReference>
<feature type="domain" description="DUF6534" evidence="3">
    <location>
        <begin position="181"/>
        <end position="265"/>
    </location>
</feature>
<keyword evidence="5" id="KW-1185">Reference proteome</keyword>
<feature type="transmembrane region" description="Helical" evidence="2">
    <location>
        <begin position="26"/>
        <end position="47"/>
    </location>
</feature>
<evidence type="ECO:0000256" key="2">
    <source>
        <dbReference type="SAM" id="Phobius"/>
    </source>
</evidence>
<feature type="region of interest" description="Disordered" evidence="1">
    <location>
        <begin position="303"/>
        <end position="349"/>
    </location>
</feature>
<dbReference type="GeneID" id="19210500"/>
<proteinExistence type="predicted"/>
<name>A0A5M3MKP2_CONPW</name>
<organism evidence="4 5">
    <name type="scientific">Coniophora puteana (strain RWD-64-598)</name>
    <name type="common">Brown rot fungus</name>
    <dbReference type="NCBI Taxonomy" id="741705"/>
    <lineage>
        <taxon>Eukaryota</taxon>
        <taxon>Fungi</taxon>
        <taxon>Dikarya</taxon>
        <taxon>Basidiomycota</taxon>
        <taxon>Agaricomycotina</taxon>
        <taxon>Agaricomycetes</taxon>
        <taxon>Agaricomycetidae</taxon>
        <taxon>Boletales</taxon>
        <taxon>Coniophorineae</taxon>
        <taxon>Coniophoraceae</taxon>
        <taxon>Coniophora</taxon>
    </lineage>
</organism>
<feature type="transmembrane region" description="Helical" evidence="2">
    <location>
        <begin position="95"/>
        <end position="120"/>
    </location>
</feature>
<evidence type="ECO:0000259" key="3">
    <source>
        <dbReference type="Pfam" id="PF20152"/>
    </source>
</evidence>
<feature type="transmembrane region" description="Helical" evidence="2">
    <location>
        <begin position="59"/>
        <end position="83"/>
    </location>
</feature>
<comment type="caution">
    <text evidence="4">The sequence shown here is derived from an EMBL/GenBank/DDBJ whole genome shotgun (WGS) entry which is preliminary data.</text>
</comment>
<feature type="transmembrane region" description="Helical" evidence="2">
    <location>
        <begin position="206"/>
        <end position="233"/>
    </location>
</feature>
<keyword evidence="2" id="KW-1133">Transmembrane helix</keyword>
<dbReference type="PANTHER" id="PTHR40465">
    <property type="entry name" value="CHROMOSOME 1, WHOLE GENOME SHOTGUN SEQUENCE"/>
    <property type="match status" value="1"/>
</dbReference>
<accession>A0A5M3MKP2</accession>